<proteinExistence type="predicted"/>
<accession>A0ABT8C9T5</accession>
<organism evidence="2 3">
    <name type="scientific">Cyclobacterium jeungdonense</name>
    <dbReference type="NCBI Taxonomy" id="708087"/>
    <lineage>
        <taxon>Bacteria</taxon>
        <taxon>Pseudomonadati</taxon>
        <taxon>Bacteroidota</taxon>
        <taxon>Cytophagia</taxon>
        <taxon>Cytophagales</taxon>
        <taxon>Cyclobacteriaceae</taxon>
        <taxon>Cyclobacterium</taxon>
    </lineage>
</organism>
<feature type="domain" description="DUF4097" evidence="1">
    <location>
        <begin position="76"/>
        <end position="283"/>
    </location>
</feature>
<name>A0ABT8C9T5_9BACT</name>
<evidence type="ECO:0000313" key="3">
    <source>
        <dbReference type="Proteomes" id="UP001236663"/>
    </source>
</evidence>
<protein>
    <submittedName>
        <fullName evidence="2">DUF4097 family beta strand repeat-containing protein</fullName>
    </submittedName>
</protein>
<gene>
    <name evidence="2" type="ORF">QWZ15_14785</name>
</gene>
<dbReference type="PROSITE" id="PS51257">
    <property type="entry name" value="PROKAR_LIPOPROTEIN"/>
    <property type="match status" value="1"/>
</dbReference>
<reference evidence="3" key="1">
    <citation type="journal article" date="2019" name="Int. J. Syst. Evol. Microbiol.">
        <title>The Global Catalogue of Microorganisms (GCM) 10K type strain sequencing project: providing services to taxonomists for standard genome sequencing and annotation.</title>
        <authorList>
            <consortium name="The Broad Institute Genomics Platform"/>
            <consortium name="The Broad Institute Genome Sequencing Center for Infectious Disease"/>
            <person name="Wu L."/>
            <person name="Ma J."/>
        </authorList>
    </citation>
    <scope>NUCLEOTIDE SEQUENCE [LARGE SCALE GENOMIC DNA]</scope>
    <source>
        <strain evidence="3">CECT 7706</strain>
    </source>
</reference>
<evidence type="ECO:0000259" key="1">
    <source>
        <dbReference type="Pfam" id="PF13349"/>
    </source>
</evidence>
<dbReference type="RefSeq" id="WP_163387436.1">
    <property type="nucleotide sequence ID" value="NZ_JAUFQS010000018.1"/>
</dbReference>
<comment type="caution">
    <text evidence="2">The sequence shown here is derived from an EMBL/GenBank/DDBJ whole genome shotgun (WGS) entry which is preliminary data.</text>
</comment>
<dbReference type="InterPro" id="IPR025164">
    <property type="entry name" value="Toastrack_DUF4097"/>
</dbReference>
<dbReference type="Gene3D" id="2.160.20.120">
    <property type="match status" value="1"/>
</dbReference>
<keyword evidence="3" id="KW-1185">Reference proteome</keyword>
<dbReference type="EMBL" id="JAUFQS010000018">
    <property type="protein sequence ID" value="MDN3689102.1"/>
    <property type="molecule type" value="Genomic_DNA"/>
</dbReference>
<evidence type="ECO:0000313" key="2">
    <source>
        <dbReference type="EMBL" id="MDN3689102.1"/>
    </source>
</evidence>
<dbReference type="Pfam" id="PF13349">
    <property type="entry name" value="DUF4097"/>
    <property type="match status" value="1"/>
</dbReference>
<dbReference type="Proteomes" id="UP001236663">
    <property type="component" value="Unassembled WGS sequence"/>
</dbReference>
<sequence>MNRINILLTAVGILILSFGCNPLPKETVSDIDTSFEGIHKVRVHGGALEISYTGGEDTDKVYLTAFLESTDTGIEGITYKQSGDELIVTFETEMDFSFLFGKQVDGFISLKGPREMELDMYNSSGKLEVYHVQNENIKLRGSSGKIEAKDLDSPNLQVKISSGSVQMEDIQGNLNLELSSGMASLDGMTGSVTFKGSSGLVQIANVDGLVTGKMSSGKADLNRVATLGEISLSSGMLQAEDCGLGPESYFSASSGYMKVTTNSDLNQFNFDFSVGSGRLSIGDRSSSEDLFIDHGAGQTIRGKLQSGRMVLEGT</sequence>